<protein>
    <submittedName>
        <fullName evidence="1">Uncharacterized protein</fullName>
    </submittedName>
</protein>
<evidence type="ECO:0000313" key="2">
    <source>
        <dbReference type="Proteomes" id="UP000249390"/>
    </source>
</evidence>
<sequence length="128" mass="15080">MLRKKKMTANGVSRGFIYWPEQQNSKHMLQSICEDSNASTPYPHRPKKTFHHAQEKFQNSNLFTSACIKAEKALHFNLQWSLLSSTTYNNKMTYLREPLFYDVSFFLNISIFSLSYSRKKITKKNCEL</sequence>
<dbReference type="Proteomes" id="UP000249390">
    <property type="component" value="Unassembled WGS sequence"/>
</dbReference>
<name>A0A328EAA6_9ASTE</name>
<comment type="caution">
    <text evidence="1">The sequence shown here is derived from an EMBL/GenBank/DDBJ whole genome shotgun (WGS) entry which is preliminary data.</text>
</comment>
<keyword evidence="2" id="KW-1185">Reference proteome</keyword>
<reference evidence="1 2" key="1">
    <citation type="submission" date="2018-06" db="EMBL/GenBank/DDBJ databases">
        <title>The Genome of Cuscuta australis (Dodder) Provides Insight into the Evolution of Plant Parasitism.</title>
        <authorList>
            <person name="Liu H."/>
        </authorList>
    </citation>
    <scope>NUCLEOTIDE SEQUENCE [LARGE SCALE GENOMIC DNA]</scope>
    <source>
        <strain evidence="2">cv. Yunnan</strain>
        <tissue evidence="1">Vines</tissue>
    </source>
</reference>
<gene>
    <name evidence="1" type="ORF">DM860_001678</name>
</gene>
<dbReference type="AlphaFoldDB" id="A0A328EAA6"/>
<dbReference type="EMBL" id="NQVE01000009">
    <property type="protein sequence ID" value="RAL54550.1"/>
    <property type="molecule type" value="Genomic_DNA"/>
</dbReference>
<proteinExistence type="predicted"/>
<accession>A0A328EAA6</accession>
<evidence type="ECO:0000313" key="1">
    <source>
        <dbReference type="EMBL" id="RAL54550.1"/>
    </source>
</evidence>
<organism evidence="1 2">
    <name type="scientific">Cuscuta australis</name>
    <dbReference type="NCBI Taxonomy" id="267555"/>
    <lineage>
        <taxon>Eukaryota</taxon>
        <taxon>Viridiplantae</taxon>
        <taxon>Streptophyta</taxon>
        <taxon>Embryophyta</taxon>
        <taxon>Tracheophyta</taxon>
        <taxon>Spermatophyta</taxon>
        <taxon>Magnoliopsida</taxon>
        <taxon>eudicotyledons</taxon>
        <taxon>Gunneridae</taxon>
        <taxon>Pentapetalae</taxon>
        <taxon>asterids</taxon>
        <taxon>lamiids</taxon>
        <taxon>Solanales</taxon>
        <taxon>Convolvulaceae</taxon>
        <taxon>Cuscuteae</taxon>
        <taxon>Cuscuta</taxon>
        <taxon>Cuscuta subgen. Grammica</taxon>
        <taxon>Cuscuta sect. Cleistogrammica</taxon>
    </lineage>
</organism>